<protein>
    <recommendedName>
        <fullName evidence="3">Lipoprotein</fullName>
    </recommendedName>
</protein>
<comment type="caution">
    <text evidence="2">The sequence shown here is derived from an EMBL/GenBank/DDBJ whole genome shotgun (WGS) entry which is preliminary data.</text>
</comment>
<reference evidence="2" key="1">
    <citation type="journal article" date="2020" name="mSystems">
        <title>Genome- and Community-Level Interaction Insights into Carbon Utilization and Element Cycling Functions of Hydrothermarchaeota in Hydrothermal Sediment.</title>
        <authorList>
            <person name="Zhou Z."/>
            <person name="Liu Y."/>
            <person name="Xu W."/>
            <person name="Pan J."/>
            <person name="Luo Z.H."/>
            <person name="Li M."/>
        </authorList>
    </citation>
    <scope>NUCLEOTIDE SEQUENCE [LARGE SCALE GENOMIC DNA]</scope>
    <source>
        <strain evidence="2">SpSt-349</strain>
    </source>
</reference>
<accession>A0A831XCV7</accession>
<gene>
    <name evidence="2" type="ORF">ENQ87_00855</name>
</gene>
<evidence type="ECO:0000256" key="1">
    <source>
        <dbReference type="SAM" id="SignalP"/>
    </source>
</evidence>
<name>A0A831XCV7_GEOME</name>
<dbReference type="AlphaFoldDB" id="A0A831XCV7"/>
<organism evidence="2">
    <name type="scientific">Geobacter metallireducens</name>
    <dbReference type="NCBI Taxonomy" id="28232"/>
    <lineage>
        <taxon>Bacteria</taxon>
        <taxon>Pseudomonadati</taxon>
        <taxon>Thermodesulfobacteriota</taxon>
        <taxon>Desulfuromonadia</taxon>
        <taxon>Geobacterales</taxon>
        <taxon>Geobacteraceae</taxon>
        <taxon>Geobacter</taxon>
    </lineage>
</organism>
<proteinExistence type="predicted"/>
<sequence>MNTNTYRHALIALVLAAGAALPLAGCDNAKAFSVNDVASDPAAYTGSITLTGIMGGTSRMDPKVFGIMDLKELQCTTPGCSKVFIPIRTNGQMPALGDEVRVTGSFRQEPGGYIFVAEKLKVVKNHKLGG</sequence>
<evidence type="ECO:0008006" key="3">
    <source>
        <dbReference type="Google" id="ProtNLM"/>
    </source>
</evidence>
<keyword evidence="1" id="KW-0732">Signal</keyword>
<feature type="signal peptide" evidence="1">
    <location>
        <begin position="1"/>
        <end position="24"/>
    </location>
</feature>
<evidence type="ECO:0000313" key="2">
    <source>
        <dbReference type="EMBL" id="HEN40914.1"/>
    </source>
</evidence>
<dbReference type="EMBL" id="DSOV01000004">
    <property type="protein sequence ID" value="HEN40914.1"/>
    <property type="molecule type" value="Genomic_DNA"/>
</dbReference>
<feature type="chain" id="PRO_5032623475" description="Lipoprotein" evidence="1">
    <location>
        <begin position="25"/>
        <end position="130"/>
    </location>
</feature>